<dbReference type="SUPFAM" id="SSF50249">
    <property type="entry name" value="Nucleic acid-binding proteins"/>
    <property type="match status" value="2"/>
</dbReference>
<evidence type="ECO:0000313" key="5">
    <source>
        <dbReference type="EMBL" id="MCI5755318.1"/>
    </source>
</evidence>
<dbReference type="InterPro" id="IPR012340">
    <property type="entry name" value="NA-bd_OB-fold"/>
</dbReference>
<reference evidence="5 6" key="1">
    <citation type="submission" date="2022-03" db="EMBL/GenBank/DDBJ databases">
        <title>Metagenome-assembled genomes from swine fecal metagenomes.</title>
        <authorList>
            <person name="Holman D.B."/>
            <person name="Kommadath A."/>
        </authorList>
    </citation>
    <scope>NUCLEOTIDE SEQUENCE [LARGE SCALE GENOMIC DNA]</scope>
    <source>
        <strain evidence="5">SUG147</strain>
    </source>
</reference>
<organism evidence="5 6">
    <name type="scientific">Candidatus Colimorpha enterica</name>
    <dbReference type="NCBI Taxonomy" id="3083063"/>
    <lineage>
        <taxon>Bacteria</taxon>
        <taxon>Pseudomonadati</taxon>
        <taxon>Bacteroidota</taxon>
        <taxon>Bacteroidia</taxon>
        <taxon>Bacteroidales</taxon>
        <taxon>Candidatus Colimorpha</taxon>
    </lineage>
</organism>
<evidence type="ECO:0000256" key="2">
    <source>
        <dbReference type="ARBA" id="ARBA00022980"/>
    </source>
</evidence>
<accession>A0AAE3FIV1</accession>
<dbReference type="Gene3D" id="2.40.50.140">
    <property type="entry name" value="Nucleic acid-binding proteins"/>
    <property type="match status" value="2"/>
</dbReference>
<dbReference type="Pfam" id="PF00575">
    <property type="entry name" value="S1"/>
    <property type="match status" value="1"/>
</dbReference>
<evidence type="ECO:0000256" key="1">
    <source>
        <dbReference type="ARBA" id="ARBA00006767"/>
    </source>
</evidence>
<dbReference type="InterPro" id="IPR003029">
    <property type="entry name" value="S1_domain"/>
</dbReference>
<evidence type="ECO:0000259" key="4">
    <source>
        <dbReference type="PROSITE" id="PS50126"/>
    </source>
</evidence>
<comment type="caution">
    <text evidence="5">The sequence shown here is derived from an EMBL/GenBank/DDBJ whole genome shotgun (WGS) entry which is preliminary data.</text>
</comment>
<dbReference type="GO" id="GO:0003729">
    <property type="term" value="F:mRNA binding"/>
    <property type="evidence" value="ECO:0007669"/>
    <property type="project" value="TreeGrafter"/>
</dbReference>
<feature type="domain" description="S1 motif" evidence="4">
    <location>
        <begin position="126"/>
        <end position="195"/>
    </location>
</feature>
<dbReference type="EMBL" id="JALEMU010000053">
    <property type="protein sequence ID" value="MCI5755318.1"/>
    <property type="molecule type" value="Genomic_DNA"/>
</dbReference>
<proteinExistence type="inferred from homology"/>
<feature type="domain" description="S1 motif" evidence="4">
    <location>
        <begin position="211"/>
        <end position="237"/>
    </location>
</feature>
<keyword evidence="3" id="KW-0687">Ribonucleoprotein</keyword>
<dbReference type="GO" id="GO:1990904">
    <property type="term" value="C:ribonucleoprotein complex"/>
    <property type="evidence" value="ECO:0007669"/>
    <property type="project" value="UniProtKB-KW"/>
</dbReference>
<name>A0AAE3FIV1_9BACT</name>
<dbReference type="InterPro" id="IPR050437">
    <property type="entry name" value="Ribos_protein_bS1-like"/>
</dbReference>
<gene>
    <name evidence="5" type="ORF">MR241_03370</name>
</gene>
<dbReference type="PANTHER" id="PTHR10724">
    <property type="entry name" value="30S RIBOSOMAL PROTEIN S1"/>
    <property type="match status" value="1"/>
</dbReference>
<dbReference type="SMART" id="SM00316">
    <property type="entry name" value="S1"/>
    <property type="match status" value="3"/>
</dbReference>
<sequence>MFLGGYQPEGGIAAPESREYLMSEQGLRRACEEGIILEAVAVRCDLSFRLTVDLHCMNGYIEREDVQFSPTGEPVRDIAVITRVGKAVCFRVTGFFTENGKTAARLSRREAQRECAEKYLAALEPGDIIDAKVTHLENFGAFVDIGCGIVSLLSIDCISVSRISHPSDRFRAGDRIKVVVKSIDRENGRIFVTHKELLGTWEQNAALFSPGQTVTGTVRSIEDYGIFVELTPNLAGLAEYRDGITVGQTAAVYIKNIIPERMKLKLVIIDSCRGETVPPESIAGYPENTVHIDRWKYSPDSCPRVIETVFG</sequence>
<comment type="similarity">
    <text evidence="1">Belongs to the bacterial ribosomal protein bS1 family.</text>
</comment>
<dbReference type="GO" id="GO:0005840">
    <property type="term" value="C:ribosome"/>
    <property type="evidence" value="ECO:0007669"/>
    <property type="project" value="UniProtKB-KW"/>
</dbReference>
<keyword evidence="2" id="KW-0689">Ribosomal protein</keyword>
<dbReference type="GO" id="GO:0003735">
    <property type="term" value="F:structural constituent of ribosome"/>
    <property type="evidence" value="ECO:0007669"/>
    <property type="project" value="TreeGrafter"/>
</dbReference>
<dbReference type="GO" id="GO:0006412">
    <property type="term" value="P:translation"/>
    <property type="evidence" value="ECO:0007669"/>
    <property type="project" value="TreeGrafter"/>
</dbReference>
<dbReference type="PANTHER" id="PTHR10724:SF7">
    <property type="entry name" value="SMALL RIBOSOMAL SUBUNIT PROTEIN BS1C"/>
    <property type="match status" value="1"/>
</dbReference>
<evidence type="ECO:0000256" key="3">
    <source>
        <dbReference type="ARBA" id="ARBA00023274"/>
    </source>
</evidence>
<protein>
    <submittedName>
        <fullName evidence="5">S1 RNA-binding domain-containing protein</fullName>
    </submittedName>
</protein>
<evidence type="ECO:0000313" key="6">
    <source>
        <dbReference type="Proteomes" id="UP001139365"/>
    </source>
</evidence>
<dbReference type="Proteomes" id="UP001139365">
    <property type="component" value="Unassembled WGS sequence"/>
</dbReference>
<dbReference type="AlphaFoldDB" id="A0AAE3FIV1"/>
<dbReference type="PROSITE" id="PS50126">
    <property type="entry name" value="S1"/>
    <property type="match status" value="2"/>
</dbReference>